<dbReference type="Pfam" id="PF01979">
    <property type="entry name" value="Amidohydro_1"/>
    <property type="match status" value="1"/>
</dbReference>
<proteinExistence type="predicted"/>
<protein>
    <submittedName>
        <fullName evidence="2">Amidohydrolase family protein</fullName>
    </submittedName>
</protein>
<dbReference type="SUPFAM" id="SSF51556">
    <property type="entry name" value="Metallo-dependent hydrolases"/>
    <property type="match status" value="1"/>
</dbReference>
<dbReference type="InterPro" id="IPR032466">
    <property type="entry name" value="Metal_Hydrolase"/>
</dbReference>
<dbReference type="Gene3D" id="3.40.50.10910">
    <property type="entry name" value="Amidohydrolase"/>
    <property type="match status" value="1"/>
</dbReference>
<dbReference type="AlphaFoldDB" id="A0A6C0GWB6"/>
<dbReference type="KEGG" id="rhoz:GXP67_35670"/>
<dbReference type="InterPro" id="IPR006680">
    <property type="entry name" value="Amidohydro-rel"/>
</dbReference>
<dbReference type="GO" id="GO:0016810">
    <property type="term" value="F:hydrolase activity, acting on carbon-nitrogen (but not peptide) bonds"/>
    <property type="evidence" value="ECO:0007669"/>
    <property type="project" value="InterPro"/>
</dbReference>
<evidence type="ECO:0000313" key="3">
    <source>
        <dbReference type="Proteomes" id="UP000480178"/>
    </source>
</evidence>
<feature type="domain" description="Amidohydrolase-related" evidence="1">
    <location>
        <begin position="81"/>
        <end position="454"/>
    </location>
</feature>
<dbReference type="Gene3D" id="3.30.110.90">
    <property type="entry name" value="Amidohydrolase"/>
    <property type="match status" value="1"/>
</dbReference>
<organism evidence="2 3">
    <name type="scientific">Rhodocytophaga rosea</name>
    <dbReference type="NCBI Taxonomy" id="2704465"/>
    <lineage>
        <taxon>Bacteria</taxon>
        <taxon>Pseudomonadati</taxon>
        <taxon>Bacteroidota</taxon>
        <taxon>Cytophagia</taxon>
        <taxon>Cytophagales</taxon>
        <taxon>Rhodocytophagaceae</taxon>
        <taxon>Rhodocytophaga</taxon>
    </lineage>
</organism>
<dbReference type="PANTHER" id="PTHR43135">
    <property type="entry name" value="ALPHA-D-RIBOSE 1-METHYLPHOSPHONATE 5-TRIPHOSPHATE DIPHOSPHATASE"/>
    <property type="match status" value="1"/>
</dbReference>
<reference evidence="2 3" key="1">
    <citation type="submission" date="2020-01" db="EMBL/GenBank/DDBJ databases">
        <authorList>
            <person name="Kim M.K."/>
        </authorList>
    </citation>
    <scope>NUCLEOTIDE SEQUENCE [LARGE SCALE GENOMIC DNA]</scope>
    <source>
        <strain evidence="2 3">172606-1</strain>
    </source>
</reference>
<dbReference type="Gene3D" id="2.30.40.10">
    <property type="entry name" value="Urease, subunit C, domain 1"/>
    <property type="match status" value="1"/>
</dbReference>
<evidence type="ECO:0000313" key="2">
    <source>
        <dbReference type="EMBL" id="QHT71632.1"/>
    </source>
</evidence>
<dbReference type="RefSeq" id="WP_162447567.1">
    <property type="nucleotide sequence ID" value="NZ_CP048222.1"/>
</dbReference>
<dbReference type="Proteomes" id="UP000480178">
    <property type="component" value="Chromosome"/>
</dbReference>
<dbReference type="PANTHER" id="PTHR43135:SF3">
    <property type="entry name" value="ALPHA-D-RIBOSE 1-METHYLPHOSPHONATE 5-TRIPHOSPHATE DIPHOSPHATASE"/>
    <property type="match status" value="1"/>
</dbReference>
<sequence length="472" mass="52866">MNQRIIRFLFLLLLIFISVEIWAAKPPAYAIEEVNVVPMTHEGVINNQTVIIEDGYIKRIGDAKKVKIPANAIRINARGKYLMPGLTDMHVHLFSDSDFPAQYAPDELNVMLANGVTTNRIMSGNPNHMELRKKITNKEITGPVLFIASPELAGRAYYKGFKGIVVETPEQAVHAVKQCKQQGYDFIKLTEDITVPVYDAIIKTAKAENIRVVGHIGKQVKLKRALDAGQQIEHLDEYMEALLKPDAPNDGKSVSGYGIWQPKAWETMDYVDEQKIPEIVQATKQAGVYNTPTSAFLHLAFGYAMDETKLGTKQDARFIPSSEIETWRNAKERYHTIMASEERRMKFIAVRNKLIKAMHEAGCKLMAGSDTPSWLLGYGFTLHRELEHFVQAGLSPYASLQTATTIPAEYLGVLSTTGTIEAGKKAELVLLDANPLENISNTQKINGVMSHGRWHNQQQLKDMLDQSAKVFK</sequence>
<dbReference type="InterPro" id="IPR011059">
    <property type="entry name" value="Metal-dep_hydrolase_composite"/>
</dbReference>
<dbReference type="SUPFAM" id="SSF51338">
    <property type="entry name" value="Composite domain of metallo-dependent hydrolases"/>
    <property type="match status" value="1"/>
</dbReference>
<dbReference type="EMBL" id="CP048222">
    <property type="protein sequence ID" value="QHT71632.1"/>
    <property type="molecule type" value="Genomic_DNA"/>
</dbReference>
<evidence type="ECO:0000259" key="1">
    <source>
        <dbReference type="Pfam" id="PF01979"/>
    </source>
</evidence>
<dbReference type="InterPro" id="IPR051781">
    <property type="entry name" value="Metallo-dep_Hydrolase"/>
</dbReference>
<gene>
    <name evidence="2" type="ORF">GXP67_35670</name>
</gene>
<keyword evidence="2" id="KW-0378">Hydrolase</keyword>
<name>A0A6C0GWB6_9BACT</name>
<keyword evidence="3" id="KW-1185">Reference proteome</keyword>
<accession>A0A6C0GWB6</accession>
<dbReference type="Gene3D" id="1.20.58.520">
    <property type="entry name" value="Amidohydrolase"/>
    <property type="match status" value="1"/>
</dbReference>